<protein>
    <submittedName>
        <fullName evidence="1">Uncharacterized protein</fullName>
    </submittedName>
</protein>
<keyword evidence="2" id="KW-1185">Reference proteome</keyword>
<accession>A0A3M7SY87</accession>
<reference evidence="1 2" key="1">
    <citation type="journal article" date="2018" name="Sci. Rep.">
        <title>Genomic signatures of local adaptation to the degree of environmental predictability in rotifers.</title>
        <authorList>
            <person name="Franch-Gras L."/>
            <person name="Hahn C."/>
            <person name="Garcia-Roger E.M."/>
            <person name="Carmona M.J."/>
            <person name="Serra M."/>
            <person name="Gomez A."/>
        </authorList>
    </citation>
    <scope>NUCLEOTIDE SEQUENCE [LARGE SCALE GENOMIC DNA]</scope>
    <source>
        <strain evidence="1">HYR1</strain>
    </source>
</reference>
<comment type="caution">
    <text evidence="1">The sequence shown here is derived from an EMBL/GenBank/DDBJ whole genome shotgun (WGS) entry which is preliminary data.</text>
</comment>
<evidence type="ECO:0000313" key="2">
    <source>
        <dbReference type="Proteomes" id="UP000276133"/>
    </source>
</evidence>
<sequence length="149" mass="17604">MFALKKIPVKSLSAFVDLKGSFFNIPKMLVVCIQFKKKELKKPVAFLATVFIRFNIEYLKERLPSLLNLIRNKFLIFQIKKIFDQIWNCSILNASCYIINSNSFGHEILLTKNRSHRKIFINFKLIISSRYSNRLEMAHNELLLKEFKT</sequence>
<dbReference type="AlphaFoldDB" id="A0A3M7SY87"/>
<proteinExistence type="predicted"/>
<gene>
    <name evidence="1" type="ORF">BpHYR1_037120</name>
</gene>
<dbReference type="EMBL" id="REGN01000604">
    <property type="protein sequence ID" value="RNA40702.1"/>
    <property type="molecule type" value="Genomic_DNA"/>
</dbReference>
<organism evidence="1 2">
    <name type="scientific">Brachionus plicatilis</name>
    <name type="common">Marine rotifer</name>
    <name type="synonym">Brachionus muelleri</name>
    <dbReference type="NCBI Taxonomy" id="10195"/>
    <lineage>
        <taxon>Eukaryota</taxon>
        <taxon>Metazoa</taxon>
        <taxon>Spiralia</taxon>
        <taxon>Gnathifera</taxon>
        <taxon>Rotifera</taxon>
        <taxon>Eurotatoria</taxon>
        <taxon>Monogononta</taxon>
        <taxon>Pseudotrocha</taxon>
        <taxon>Ploima</taxon>
        <taxon>Brachionidae</taxon>
        <taxon>Brachionus</taxon>
    </lineage>
</organism>
<name>A0A3M7SY87_BRAPC</name>
<dbReference type="Proteomes" id="UP000276133">
    <property type="component" value="Unassembled WGS sequence"/>
</dbReference>
<evidence type="ECO:0000313" key="1">
    <source>
        <dbReference type="EMBL" id="RNA40702.1"/>
    </source>
</evidence>